<feature type="compositionally biased region" description="Polar residues" evidence="1">
    <location>
        <begin position="55"/>
        <end position="69"/>
    </location>
</feature>
<protein>
    <submittedName>
        <fullName evidence="2">Uncharacterized protein</fullName>
    </submittedName>
</protein>
<evidence type="ECO:0000256" key="1">
    <source>
        <dbReference type="SAM" id="MobiDB-lite"/>
    </source>
</evidence>
<reference evidence="2" key="1">
    <citation type="submission" date="2018-02" db="EMBL/GenBank/DDBJ databases">
        <title>Rhizophora mucronata_Transcriptome.</title>
        <authorList>
            <person name="Meera S.P."/>
            <person name="Sreeshan A."/>
            <person name="Augustine A."/>
        </authorList>
    </citation>
    <scope>NUCLEOTIDE SEQUENCE</scope>
    <source>
        <tissue evidence="2">Leaf</tissue>
    </source>
</reference>
<evidence type="ECO:0000313" key="2">
    <source>
        <dbReference type="EMBL" id="MBW85525.1"/>
    </source>
</evidence>
<dbReference type="EMBL" id="GGEC01005042">
    <property type="protein sequence ID" value="MBW85525.1"/>
    <property type="molecule type" value="Transcribed_RNA"/>
</dbReference>
<organism evidence="2">
    <name type="scientific">Rhizophora mucronata</name>
    <name type="common">Asiatic mangrove</name>
    <dbReference type="NCBI Taxonomy" id="61149"/>
    <lineage>
        <taxon>Eukaryota</taxon>
        <taxon>Viridiplantae</taxon>
        <taxon>Streptophyta</taxon>
        <taxon>Embryophyta</taxon>
        <taxon>Tracheophyta</taxon>
        <taxon>Spermatophyta</taxon>
        <taxon>Magnoliopsida</taxon>
        <taxon>eudicotyledons</taxon>
        <taxon>Gunneridae</taxon>
        <taxon>Pentapetalae</taxon>
        <taxon>rosids</taxon>
        <taxon>fabids</taxon>
        <taxon>Malpighiales</taxon>
        <taxon>Rhizophoraceae</taxon>
        <taxon>Rhizophora</taxon>
    </lineage>
</organism>
<dbReference type="AlphaFoldDB" id="A0A2P2IWC2"/>
<sequence length="103" mass="12220">MMRFRPIECRRRSLICTPMTNTQRDEKKRENKKKFKYPSRPKYSKTLPLLEKTTRATSTSQRTESSRAFLNNPERRLEKATWRLLLSSIRFSSTLPLGLMAKP</sequence>
<feature type="compositionally biased region" description="Basic residues" evidence="1">
    <location>
        <begin position="30"/>
        <end position="43"/>
    </location>
</feature>
<name>A0A2P2IWC2_RHIMU</name>
<proteinExistence type="predicted"/>
<accession>A0A2P2IWC2</accession>
<feature type="region of interest" description="Disordered" evidence="1">
    <location>
        <begin position="19"/>
        <end position="72"/>
    </location>
</feature>